<evidence type="ECO:0000313" key="2">
    <source>
        <dbReference type="EMBL" id="GFC78258.1"/>
    </source>
</evidence>
<feature type="compositionally biased region" description="Polar residues" evidence="1">
    <location>
        <begin position="1"/>
        <end position="16"/>
    </location>
</feature>
<dbReference type="AlphaFoldDB" id="A0A699QY88"/>
<proteinExistence type="predicted"/>
<gene>
    <name evidence="2" type="ORF">Tci_850228</name>
</gene>
<name>A0A699QY88_TANCI</name>
<sequence length="129" mass="14835">LAVDNSSNSEQESNIGQLEEMKKDAVDELKMNNNIPEKLGSEEMKKNLVMEDDNDSMMMVLDSNEMKKNVVNDLMINNSHSMFDSDLSLDMSWSDLDMSWLDSDMFDISYSEHGDMHTFDMNFHHGVEV</sequence>
<accession>A0A699QY88</accession>
<feature type="region of interest" description="Disordered" evidence="1">
    <location>
        <begin position="1"/>
        <end position="24"/>
    </location>
</feature>
<reference evidence="2" key="1">
    <citation type="journal article" date="2019" name="Sci. Rep.">
        <title>Draft genome of Tanacetum cinerariifolium, the natural source of mosquito coil.</title>
        <authorList>
            <person name="Yamashiro T."/>
            <person name="Shiraishi A."/>
            <person name="Satake H."/>
            <person name="Nakayama K."/>
        </authorList>
    </citation>
    <scope>NUCLEOTIDE SEQUENCE</scope>
</reference>
<organism evidence="2">
    <name type="scientific">Tanacetum cinerariifolium</name>
    <name type="common">Dalmatian daisy</name>
    <name type="synonym">Chrysanthemum cinerariifolium</name>
    <dbReference type="NCBI Taxonomy" id="118510"/>
    <lineage>
        <taxon>Eukaryota</taxon>
        <taxon>Viridiplantae</taxon>
        <taxon>Streptophyta</taxon>
        <taxon>Embryophyta</taxon>
        <taxon>Tracheophyta</taxon>
        <taxon>Spermatophyta</taxon>
        <taxon>Magnoliopsida</taxon>
        <taxon>eudicotyledons</taxon>
        <taxon>Gunneridae</taxon>
        <taxon>Pentapetalae</taxon>
        <taxon>asterids</taxon>
        <taxon>campanulids</taxon>
        <taxon>Asterales</taxon>
        <taxon>Asteraceae</taxon>
        <taxon>Asteroideae</taxon>
        <taxon>Anthemideae</taxon>
        <taxon>Anthemidinae</taxon>
        <taxon>Tanacetum</taxon>
    </lineage>
</organism>
<comment type="caution">
    <text evidence="2">The sequence shown here is derived from an EMBL/GenBank/DDBJ whole genome shotgun (WGS) entry which is preliminary data.</text>
</comment>
<dbReference type="EMBL" id="BKCJ011064744">
    <property type="protein sequence ID" value="GFC78258.1"/>
    <property type="molecule type" value="Genomic_DNA"/>
</dbReference>
<evidence type="ECO:0000256" key="1">
    <source>
        <dbReference type="SAM" id="MobiDB-lite"/>
    </source>
</evidence>
<feature type="non-terminal residue" evidence="2">
    <location>
        <position position="1"/>
    </location>
</feature>
<protein>
    <submittedName>
        <fullName evidence="2">Uncharacterized protein</fullName>
    </submittedName>
</protein>